<organism evidence="1 2">
    <name type="scientific">Microvirga aerophila</name>
    <dbReference type="NCBI Taxonomy" id="670291"/>
    <lineage>
        <taxon>Bacteria</taxon>
        <taxon>Pseudomonadati</taxon>
        <taxon>Pseudomonadota</taxon>
        <taxon>Alphaproteobacteria</taxon>
        <taxon>Hyphomicrobiales</taxon>
        <taxon>Methylobacteriaceae</taxon>
        <taxon>Microvirga</taxon>
    </lineage>
</organism>
<accession>A0A512C0L6</accession>
<dbReference type="RefSeq" id="WP_170285098.1">
    <property type="nucleotide sequence ID" value="NZ_BJYU01000121.1"/>
</dbReference>
<keyword evidence="2" id="KW-1185">Reference proteome</keyword>
<dbReference type="EMBL" id="BJYU01000121">
    <property type="protein sequence ID" value="GEO17740.1"/>
    <property type="molecule type" value="Genomic_DNA"/>
</dbReference>
<evidence type="ECO:0000313" key="1">
    <source>
        <dbReference type="EMBL" id="GEO17740.1"/>
    </source>
</evidence>
<dbReference type="AlphaFoldDB" id="A0A512C0L6"/>
<protein>
    <recommendedName>
        <fullName evidence="3">Response regulatory domain-containing protein</fullName>
    </recommendedName>
</protein>
<proteinExistence type="predicted"/>
<evidence type="ECO:0008006" key="3">
    <source>
        <dbReference type="Google" id="ProtNLM"/>
    </source>
</evidence>
<sequence>MVIGPCSTITEAGHFARTPVLNAAILDVDLRDGDITLVVEALLAIDIPIFVYR</sequence>
<dbReference type="Proteomes" id="UP000321085">
    <property type="component" value="Unassembled WGS sequence"/>
</dbReference>
<dbReference type="Gene3D" id="3.40.50.2300">
    <property type="match status" value="1"/>
</dbReference>
<name>A0A512C0L6_9HYPH</name>
<comment type="caution">
    <text evidence="1">The sequence shown here is derived from an EMBL/GenBank/DDBJ whole genome shotgun (WGS) entry which is preliminary data.</text>
</comment>
<evidence type="ECO:0000313" key="2">
    <source>
        <dbReference type="Proteomes" id="UP000321085"/>
    </source>
</evidence>
<reference evidence="1 2" key="1">
    <citation type="submission" date="2019-07" db="EMBL/GenBank/DDBJ databases">
        <title>Whole genome shotgun sequence of Microvirga aerophila NBRC 106136.</title>
        <authorList>
            <person name="Hosoyama A."/>
            <person name="Uohara A."/>
            <person name="Ohji S."/>
            <person name="Ichikawa N."/>
        </authorList>
    </citation>
    <scope>NUCLEOTIDE SEQUENCE [LARGE SCALE GENOMIC DNA]</scope>
    <source>
        <strain evidence="1 2">NBRC 106136</strain>
    </source>
</reference>
<gene>
    <name evidence="1" type="ORF">MAE02_54360</name>
</gene>